<name>S3CR94_GLAL2</name>
<evidence type="ECO:0000259" key="1">
    <source>
        <dbReference type="Pfam" id="PF06985"/>
    </source>
</evidence>
<dbReference type="KEGG" id="glz:GLAREA_00140"/>
<sequence length="710" mass="80269">MALPSNKIGQPTFTDAYHSCTYCKRLVIDLHNASFPTFDIQNERYSVHRQDFTSGDILEATIKGCPIFEHVLERRKEQNEKFLTSNDSQAEKVGMEDLHLIHDTDKETFAYLISKAKISSRTKHALDLTHIKLDWHWADDVSKTENLKTGWGLQFTLFDYTVDAEEGMIEFHTIMPLLSSSNNLLGNAAGTYVFKRPRYPYVFSAATVGIIRTGIEDCQNHTGCGSPRPGETSHHKPSRVLFIGSTNEDIRLVPCAQATSYVALSYCWGGDESMKLTTDNLTAWKQAIPHSDLPKTIQHAIHTTRSVGKPHIWIDRLCIIQDDQADLLKELAVMGDIYDNAFFTLQAASASSSKDGFVQTRDDALKLASKTRVAVKYRCPDGTTGAVGLVTPDRAKREEIPDTQAIDSRAWTMQEQMLSTRSLSFCSNMLLWRCPSASWSHEYSDVEPDKDVREQDRDTRVWKSPALWNSVVESYSKRILGRAQDKLVALSAIAGEAARLYTEQGVVVPRYLAGVWYHQLPGALYWKVVSKRNERPSVYRAPSWSWASIDGEVSFFMNHGTIRANAKIMEDSITLKYPSAPFGEVDAGYLVVRGYTHSMRLGKGKSAFRNNLETFLISLDAIESDLRTNDDWSRDVVLLHIGERQNNSELDFVGLVLVSSYFYLTKEETKERDANEFAFRRMGCYFTMGRAGKGGIDELEDWVMRDVKII</sequence>
<dbReference type="AlphaFoldDB" id="S3CR94"/>
<gene>
    <name evidence="2" type="ORF">GLAREA_00140</name>
</gene>
<reference evidence="2 3" key="1">
    <citation type="journal article" date="2013" name="BMC Genomics">
        <title>Genomics-driven discovery of the pneumocandin biosynthetic gene cluster in the fungus Glarea lozoyensis.</title>
        <authorList>
            <person name="Chen L."/>
            <person name="Yue Q."/>
            <person name="Zhang X."/>
            <person name="Xiang M."/>
            <person name="Wang C."/>
            <person name="Li S."/>
            <person name="Che Y."/>
            <person name="Ortiz-Lopez F.J."/>
            <person name="Bills G.F."/>
            <person name="Liu X."/>
            <person name="An Z."/>
        </authorList>
    </citation>
    <scope>NUCLEOTIDE SEQUENCE [LARGE SCALE GENOMIC DNA]</scope>
    <source>
        <strain evidence="3">ATCC 20868 / MF5171</strain>
    </source>
</reference>
<dbReference type="InterPro" id="IPR010730">
    <property type="entry name" value="HET"/>
</dbReference>
<dbReference type="OMA" id="CRTSHER"/>
<feature type="domain" description="Heterokaryon incompatibility" evidence="1">
    <location>
        <begin position="261"/>
        <end position="415"/>
    </location>
</feature>
<dbReference type="RefSeq" id="XP_008083091.1">
    <property type="nucleotide sequence ID" value="XM_008084900.1"/>
</dbReference>
<dbReference type="STRING" id="1116229.S3CR94"/>
<evidence type="ECO:0000313" key="3">
    <source>
        <dbReference type="Proteomes" id="UP000016922"/>
    </source>
</evidence>
<keyword evidence="3" id="KW-1185">Reference proteome</keyword>
<dbReference type="PANTHER" id="PTHR33112:SF16">
    <property type="entry name" value="HETEROKARYON INCOMPATIBILITY DOMAIN-CONTAINING PROTEIN"/>
    <property type="match status" value="1"/>
</dbReference>
<dbReference type="GeneID" id="19459200"/>
<proteinExistence type="predicted"/>
<dbReference type="Proteomes" id="UP000016922">
    <property type="component" value="Unassembled WGS sequence"/>
</dbReference>
<dbReference type="OrthoDB" id="5125733at2759"/>
<dbReference type="Pfam" id="PF06985">
    <property type="entry name" value="HET"/>
    <property type="match status" value="1"/>
</dbReference>
<dbReference type="PANTHER" id="PTHR33112">
    <property type="entry name" value="DOMAIN PROTEIN, PUTATIVE-RELATED"/>
    <property type="match status" value="1"/>
</dbReference>
<protein>
    <recommendedName>
        <fullName evidence="1">Heterokaryon incompatibility domain-containing protein</fullName>
    </recommendedName>
</protein>
<accession>S3CR94</accession>
<evidence type="ECO:0000313" key="2">
    <source>
        <dbReference type="EMBL" id="EPE28982.1"/>
    </source>
</evidence>
<organism evidence="2 3">
    <name type="scientific">Glarea lozoyensis (strain ATCC 20868 / MF5171)</name>
    <dbReference type="NCBI Taxonomy" id="1116229"/>
    <lineage>
        <taxon>Eukaryota</taxon>
        <taxon>Fungi</taxon>
        <taxon>Dikarya</taxon>
        <taxon>Ascomycota</taxon>
        <taxon>Pezizomycotina</taxon>
        <taxon>Leotiomycetes</taxon>
        <taxon>Helotiales</taxon>
        <taxon>Helotiaceae</taxon>
        <taxon>Glarea</taxon>
    </lineage>
</organism>
<dbReference type="HOGENOM" id="CLU_002639_6_2_1"/>
<dbReference type="EMBL" id="KE145367">
    <property type="protein sequence ID" value="EPE28982.1"/>
    <property type="molecule type" value="Genomic_DNA"/>
</dbReference>